<dbReference type="InterPro" id="IPR055152">
    <property type="entry name" value="Transketolase-like_C_2"/>
</dbReference>
<dbReference type="RefSeq" id="WP_052244810.1">
    <property type="nucleotide sequence ID" value="NZ_JSUQ01000024.1"/>
</dbReference>
<keyword evidence="4" id="KW-1185">Reference proteome</keyword>
<dbReference type="EC" id="1.2.4.1" evidence="3"/>
<organism evidence="3 4">
    <name type="scientific">Mameliella alba</name>
    <dbReference type="NCBI Taxonomy" id="561184"/>
    <lineage>
        <taxon>Bacteria</taxon>
        <taxon>Pseudomonadati</taxon>
        <taxon>Pseudomonadota</taxon>
        <taxon>Alphaproteobacteria</taxon>
        <taxon>Rhodobacterales</taxon>
        <taxon>Roseobacteraceae</taxon>
        <taxon>Mameliella</taxon>
    </lineage>
</organism>
<name>A0A0B3RRR7_9RHOB</name>
<dbReference type="Pfam" id="PF22613">
    <property type="entry name" value="Transketolase_C_1"/>
    <property type="match status" value="1"/>
</dbReference>
<dbReference type="Proteomes" id="UP000030960">
    <property type="component" value="Unassembled WGS sequence"/>
</dbReference>
<dbReference type="STRING" id="561184.SAMN05216376_11294"/>
<gene>
    <name evidence="3" type="primary">aceE_2</name>
    <name evidence="3" type="ORF">OA50_04822</name>
</gene>
<comment type="caution">
    <text evidence="3">The sequence shown here is derived from an EMBL/GenBank/DDBJ whole genome shotgun (WGS) entry which is preliminary data.</text>
</comment>
<evidence type="ECO:0000259" key="1">
    <source>
        <dbReference type="Pfam" id="PF17831"/>
    </source>
</evidence>
<dbReference type="SUPFAM" id="SSF52518">
    <property type="entry name" value="Thiamin diphosphate-binding fold (THDP-binding)"/>
    <property type="match status" value="1"/>
</dbReference>
<dbReference type="EMBL" id="JSUQ01000024">
    <property type="protein sequence ID" value="KHQ50602.1"/>
    <property type="molecule type" value="Genomic_DNA"/>
</dbReference>
<dbReference type="Gene3D" id="3.40.50.970">
    <property type="match status" value="1"/>
</dbReference>
<dbReference type="InterPro" id="IPR029061">
    <property type="entry name" value="THDP-binding"/>
</dbReference>
<dbReference type="GO" id="GO:0004739">
    <property type="term" value="F:pyruvate dehydrogenase (acetyl-transferring) activity"/>
    <property type="evidence" value="ECO:0007669"/>
    <property type="project" value="UniProtKB-EC"/>
</dbReference>
<dbReference type="InterPro" id="IPR041621">
    <property type="entry name" value="PDH_E1_M"/>
</dbReference>
<evidence type="ECO:0000313" key="4">
    <source>
        <dbReference type="Proteomes" id="UP000030960"/>
    </source>
</evidence>
<evidence type="ECO:0000259" key="2">
    <source>
        <dbReference type="Pfam" id="PF22613"/>
    </source>
</evidence>
<proteinExistence type="predicted"/>
<feature type="domain" description="Pyruvate dehydrogenase E1 component middle" evidence="1">
    <location>
        <begin position="2"/>
        <end position="112"/>
    </location>
</feature>
<dbReference type="PANTHER" id="PTHR43825">
    <property type="entry name" value="PYRUVATE DEHYDROGENASE E1 COMPONENT"/>
    <property type="match status" value="1"/>
</dbReference>
<protein>
    <submittedName>
        <fullName evidence="3">Pyruvate dehydrogenase E1 component</fullName>
        <ecNumber evidence="3">1.2.4.1</ecNumber>
    </submittedName>
</protein>
<dbReference type="PATRIC" id="fig|1515334.3.peg.4851"/>
<dbReference type="SUPFAM" id="SSF52922">
    <property type="entry name" value="TK C-terminal domain-like"/>
    <property type="match status" value="1"/>
</dbReference>
<sequence>MHDTELLPVYIYYSMFGFQRVGDLIWAAADQRTRGFLLGATAGRTTLSGEGLQHQDGSSHMAAAAIPICRAWDPCFAYELAVIMDHGMARMLDEQRDEFFYITVMNEIYDQPSMPEGAETAILKSLYKLRCVGETGPRVRLVGSGTILVEVLAAAELLQDFGVVAEVFSATSYTELAREAMAVARRNRFKAPDLRETSHVETLLGGEVPVVVASDYVRAFPGQIAPYLRAPMTLLGTDGFGRSANRQALRRFFEVDRQNIALAAIEALVRDGDLPPETLRAAIKAWDIDPETRAPWSC</sequence>
<feature type="domain" description="Transketolase-like C-terminal" evidence="2">
    <location>
        <begin position="127"/>
        <end position="256"/>
    </location>
</feature>
<dbReference type="Pfam" id="PF17831">
    <property type="entry name" value="PDH_E1_M"/>
    <property type="match status" value="1"/>
</dbReference>
<dbReference type="InterPro" id="IPR051157">
    <property type="entry name" value="PDH/Transketolase"/>
</dbReference>
<dbReference type="PANTHER" id="PTHR43825:SF3">
    <property type="entry name" value="PYRUVATE DEHYDROGENASE E1 COMPONENT"/>
    <property type="match status" value="1"/>
</dbReference>
<dbReference type="AlphaFoldDB" id="A0A0B3RRR7"/>
<dbReference type="Gene3D" id="3.40.50.920">
    <property type="match status" value="1"/>
</dbReference>
<accession>A0A0B3RRR7</accession>
<keyword evidence="3" id="KW-0670">Pyruvate</keyword>
<reference evidence="3 4" key="1">
    <citation type="submission" date="2014-10" db="EMBL/GenBank/DDBJ databases">
        <title>Genome sequence of Ponticoccus sp. strain UMTAT08 isolated from clonal culture of toxic dinoflagellate Alexandrium tamiyavanichii.</title>
        <authorList>
            <person name="Gan H.Y."/>
            <person name="Muhd D.-D."/>
            <person name="Mohd Noor M.E."/>
            <person name="Yeong Y.S."/>
            <person name="Usup G."/>
        </authorList>
    </citation>
    <scope>NUCLEOTIDE SEQUENCE [LARGE SCALE GENOMIC DNA]</scope>
    <source>
        <strain evidence="3 4">UMTAT08</strain>
    </source>
</reference>
<dbReference type="InterPro" id="IPR009014">
    <property type="entry name" value="Transketo_C/PFOR_II"/>
</dbReference>
<keyword evidence="3" id="KW-0560">Oxidoreductase</keyword>
<evidence type="ECO:0000313" key="3">
    <source>
        <dbReference type="EMBL" id="KHQ50602.1"/>
    </source>
</evidence>